<evidence type="ECO:0000256" key="3">
    <source>
        <dbReference type="ARBA" id="ARBA00022801"/>
    </source>
</evidence>
<dbReference type="InterPro" id="IPR035398">
    <property type="entry name" value="Bac_rhamnosid_C"/>
</dbReference>
<gene>
    <name evidence="9" type="ORF">SAMEA4412673_00777</name>
</gene>
<dbReference type="InterPro" id="IPR008902">
    <property type="entry name" value="Rhamnosid_concanavalin"/>
</dbReference>
<dbReference type="InterPro" id="IPR012341">
    <property type="entry name" value="6hp_glycosidase-like_sf"/>
</dbReference>
<keyword evidence="4" id="KW-0732">Signal</keyword>
<evidence type="ECO:0000256" key="1">
    <source>
        <dbReference type="ARBA" id="ARBA00001445"/>
    </source>
</evidence>
<reference evidence="9 10" key="1">
    <citation type="submission" date="2017-06" db="EMBL/GenBank/DDBJ databases">
        <authorList>
            <consortium name="Pathogen Informatics"/>
        </authorList>
    </citation>
    <scope>NUCLEOTIDE SEQUENCE [LARGE SCALE GENOMIC DNA]</scope>
    <source>
        <strain evidence="9 10">NCTC12149</strain>
    </source>
</reference>
<feature type="domain" description="Alpha-L-rhamnosidase six-hairpin glycosidase" evidence="7">
    <location>
        <begin position="464"/>
        <end position="837"/>
    </location>
</feature>
<dbReference type="PIRSF" id="PIRSF010631">
    <property type="entry name" value="A-rhamnsds"/>
    <property type="match status" value="1"/>
</dbReference>
<proteinExistence type="predicted"/>
<dbReference type="Gene3D" id="2.60.40.10">
    <property type="entry name" value="Immunoglobulins"/>
    <property type="match status" value="1"/>
</dbReference>
<evidence type="ECO:0000259" key="6">
    <source>
        <dbReference type="Pfam" id="PF08531"/>
    </source>
</evidence>
<dbReference type="InterPro" id="IPR035396">
    <property type="entry name" value="Bac_rhamnosid6H"/>
</dbReference>
<protein>
    <recommendedName>
        <fullName evidence="2">alpha-L-rhamnosidase</fullName>
        <ecNumber evidence="2">3.2.1.40</ecNumber>
    </recommendedName>
</protein>
<evidence type="ECO:0000259" key="7">
    <source>
        <dbReference type="Pfam" id="PF17389"/>
    </source>
</evidence>
<evidence type="ECO:0000259" key="8">
    <source>
        <dbReference type="Pfam" id="PF17390"/>
    </source>
</evidence>
<dbReference type="PANTHER" id="PTHR33307">
    <property type="entry name" value="ALPHA-RHAMNOSIDASE (EUROFUNG)"/>
    <property type="match status" value="1"/>
</dbReference>
<accession>A0AAJ4X904</accession>
<dbReference type="Pfam" id="PF08531">
    <property type="entry name" value="Bac_rhamnosid_N"/>
    <property type="match status" value="1"/>
</dbReference>
<dbReference type="InterPro" id="IPR016007">
    <property type="entry name" value="Alpha_rhamnosid"/>
</dbReference>
<organism evidence="9 10">
    <name type="scientific">Sphingobacterium mizutaii</name>
    <dbReference type="NCBI Taxonomy" id="1010"/>
    <lineage>
        <taxon>Bacteria</taxon>
        <taxon>Pseudomonadati</taxon>
        <taxon>Bacteroidota</taxon>
        <taxon>Sphingobacteriia</taxon>
        <taxon>Sphingobacteriales</taxon>
        <taxon>Sphingobacteriaceae</taxon>
        <taxon>Sphingobacterium</taxon>
    </lineage>
</organism>
<feature type="chain" id="PRO_5042465190" description="alpha-L-rhamnosidase" evidence="4">
    <location>
        <begin position="24"/>
        <end position="949"/>
    </location>
</feature>
<dbReference type="Pfam" id="PF17390">
    <property type="entry name" value="Bac_rhamnosid_C"/>
    <property type="match status" value="1"/>
</dbReference>
<dbReference type="Pfam" id="PF25788">
    <property type="entry name" value="Ig_Rha78A_N"/>
    <property type="match status" value="1"/>
</dbReference>
<dbReference type="AlphaFoldDB" id="A0AAJ4X904"/>
<dbReference type="RefSeq" id="WP_197700974.1">
    <property type="nucleotide sequence ID" value="NZ_FNGK01000003.1"/>
</dbReference>
<feature type="signal peptide" evidence="4">
    <location>
        <begin position="1"/>
        <end position="23"/>
    </location>
</feature>
<dbReference type="EC" id="3.2.1.40" evidence="2"/>
<feature type="domain" description="Alpha-L-rhamnosidase C-terminal" evidence="8">
    <location>
        <begin position="840"/>
        <end position="909"/>
    </location>
</feature>
<dbReference type="InterPro" id="IPR008928">
    <property type="entry name" value="6-hairpin_glycosidase_sf"/>
</dbReference>
<dbReference type="Gene3D" id="2.60.420.10">
    <property type="entry name" value="Maltose phosphorylase, domain 3"/>
    <property type="match status" value="1"/>
</dbReference>
<dbReference type="KEGG" id="smiz:4412673_00777"/>
<dbReference type="Pfam" id="PF05592">
    <property type="entry name" value="Bac_rhamnosid"/>
    <property type="match status" value="1"/>
</dbReference>
<dbReference type="InterPro" id="IPR013783">
    <property type="entry name" value="Ig-like_fold"/>
</dbReference>
<dbReference type="EMBL" id="LT906468">
    <property type="protein sequence ID" value="SNV43217.1"/>
    <property type="molecule type" value="Genomic_DNA"/>
</dbReference>
<dbReference type="Gene3D" id="2.60.120.260">
    <property type="entry name" value="Galactose-binding domain-like"/>
    <property type="match status" value="2"/>
</dbReference>
<dbReference type="Gene3D" id="1.50.10.10">
    <property type="match status" value="1"/>
</dbReference>
<dbReference type="GO" id="GO:0030596">
    <property type="term" value="F:alpha-L-rhamnosidase activity"/>
    <property type="evidence" value="ECO:0007669"/>
    <property type="project" value="UniProtKB-EC"/>
</dbReference>
<feature type="domain" description="Bacterial alpha-L-rhamnosidase N-terminal" evidence="6">
    <location>
        <begin position="174"/>
        <end position="349"/>
    </location>
</feature>
<name>A0AAJ4X904_9SPHI</name>
<evidence type="ECO:0000313" key="10">
    <source>
        <dbReference type="Proteomes" id="UP000215355"/>
    </source>
</evidence>
<dbReference type="Pfam" id="PF17389">
    <property type="entry name" value="Bac_rhamnosid6H"/>
    <property type="match status" value="1"/>
</dbReference>
<evidence type="ECO:0000313" key="9">
    <source>
        <dbReference type="EMBL" id="SNV43217.1"/>
    </source>
</evidence>
<sequence length="949" mass="107349">MESLKIISCICVSLLLNFAASFANIQPKYLRTEYKLNPYVEESKPRLSWELEGKGFNQSQLAYQVMVASSEMLLKKNQADLWDSKKVSSNQTNQIEYAGKLLKPGQRVYWKVRSWDEKDKVGKWSDVQYWELAKPNPDHWKAKWIGVDLNHLAPKAEYHLPPSPYLRKEVILNKKIKSARLYISSLGLHNFYINGEKIGRDYFASGWTDYHKRVYYNVYDVSNQLKNGENAFGAILSNGWYAGYLGYALLVGSPQVNQFYGKFPLLKAEIDVTYEDGSQEQIVTDSSWKYSTGAIMESDFLEGEKHDARKEPQGWNRVGFDESSWTTIQEFPDQEGQALEIYPSNPVRVLQELSAKSIKKIDGGKYIVDFGQNFAGNIRLKINGAKGDSLVFRYGEMLFPDGKLMTDNLRKARATDTYILNGSKNEEWSPSFTFHGFQFVEVTGLKEEPSLDFLTGLVMSSDLDQVGSFESDNKMLNQLYSNILWTQKANYLDIPTDCPQRDERLGWTGDAQVYMRSAIFNADVAAFHKKWIKDLNDSQWPNGAYPIYAPMPVNAEGVAAIRASDSFSPGWSEAGIICTYEYFKAYNDLRIVRESLPFMNKFMAFLKSRTKGHVLQEGSFEDVNPKGGFGDWLSVGEKTSPDLLATTYYFYCNKLMAEMCRAIGDLQVANDYEKESFAVKMGFKQHYMDDQGKLKTNAAFYGKGEGYVEGQNGFSGHTQTAYANAIYSGILDDEDEAIAGKYLRELLESNGNKLSTGFLGFKPLLPALTASGSADKAYMLIQSTEYPSLGYEVVNGATSIWERWDSYTKDKGFVHNAAMNSFSHYAFGSVNEWMFEYMLGIRLKENGFQEIYIQPEIGDFGINNVAGSYRSIAGNIKSAWSKSEKEVIQEIQIPVNVIAYCSINTDDLTAVKINGEPIDRNNLVRSLKKLDGKILVELGSGKYTIRTDL</sequence>
<dbReference type="SUPFAM" id="SSF48208">
    <property type="entry name" value="Six-hairpin glycosidases"/>
    <property type="match status" value="1"/>
</dbReference>
<dbReference type="Proteomes" id="UP000215355">
    <property type="component" value="Chromosome 1"/>
</dbReference>
<dbReference type="GO" id="GO:0005975">
    <property type="term" value="P:carbohydrate metabolic process"/>
    <property type="evidence" value="ECO:0007669"/>
    <property type="project" value="InterPro"/>
</dbReference>
<dbReference type="PANTHER" id="PTHR33307:SF6">
    <property type="entry name" value="ALPHA-RHAMNOSIDASE (EUROFUNG)-RELATED"/>
    <property type="match status" value="1"/>
</dbReference>
<dbReference type="InterPro" id="IPR013737">
    <property type="entry name" value="Bac_rhamnosid_N"/>
</dbReference>
<comment type="catalytic activity">
    <reaction evidence="1">
        <text>Hydrolysis of terminal non-reducing alpha-L-rhamnose residues in alpha-L-rhamnosides.</text>
        <dbReference type="EC" id="3.2.1.40"/>
    </reaction>
</comment>
<feature type="domain" description="Alpha-L-rhamnosidase concanavalin-like" evidence="5">
    <location>
        <begin position="360"/>
        <end position="459"/>
    </location>
</feature>
<evidence type="ECO:0000259" key="5">
    <source>
        <dbReference type="Pfam" id="PF05592"/>
    </source>
</evidence>
<evidence type="ECO:0000256" key="4">
    <source>
        <dbReference type="SAM" id="SignalP"/>
    </source>
</evidence>
<evidence type="ECO:0000256" key="2">
    <source>
        <dbReference type="ARBA" id="ARBA00012652"/>
    </source>
</evidence>
<keyword evidence="3" id="KW-0378">Hydrolase</keyword>